<dbReference type="AlphaFoldDB" id="A0A239IIS0"/>
<name>A0A239IIS0_9ACTN</name>
<dbReference type="PROSITE" id="PS51175">
    <property type="entry name" value="CBM6"/>
    <property type="match status" value="1"/>
</dbReference>
<keyword evidence="2" id="KW-0472">Membrane</keyword>
<feature type="compositionally biased region" description="Low complexity" evidence="1">
    <location>
        <begin position="128"/>
        <end position="150"/>
    </location>
</feature>
<dbReference type="Gene3D" id="2.60.120.260">
    <property type="entry name" value="Galactose-binding domain-like"/>
    <property type="match status" value="1"/>
</dbReference>
<dbReference type="RefSeq" id="WP_089298582.1">
    <property type="nucleotide sequence ID" value="NZ_BOMU01000112.1"/>
</dbReference>
<keyword evidence="2" id="KW-1133">Transmembrane helix</keyword>
<evidence type="ECO:0000313" key="5">
    <source>
        <dbReference type="Proteomes" id="UP000198415"/>
    </source>
</evidence>
<feature type="compositionally biased region" description="Pro residues" evidence="1">
    <location>
        <begin position="114"/>
        <end position="127"/>
    </location>
</feature>
<accession>A0A239IIS0</accession>
<evidence type="ECO:0000259" key="3">
    <source>
        <dbReference type="PROSITE" id="PS51175"/>
    </source>
</evidence>
<reference evidence="4 5" key="1">
    <citation type="submission" date="2017-06" db="EMBL/GenBank/DDBJ databases">
        <authorList>
            <person name="Kim H.J."/>
            <person name="Triplett B.A."/>
        </authorList>
    </citation>
    <scope>NUCLEOTIDE SEQUENCE [LARGE SCALE GENOMIC DNA]</scope>
    <source>
        <strain evidence="4 5">DSM 43151</strain>
    </source>
</reference>
<evidence type="ECO:0000256" key="1">
    <source>
        <dbReference type="SAM" id="MobiDB-lite"/>
    </source>
</evidence>
<dbReference type="EMBL" id="FZNR01000029">
    <property type="protein sequence ID" value="SNS93451.1"/>
    <property type="molecule type" value="Genomic_DNA"/>
</dbReference>
<feature type="region of interest" description="Disordered" evidence="1">
    <location>
        <begin position="1"/>
        <end position="41"/>
    </location>
</feature>
<feature type="domain" description="CBM6" evidence="3">
    <location>
        <begin position="162"/>
        <end position="287"/>
    </location>
</feature>
<dbReference type="SUPFAM" id="SSF49785">
    <property type="entry name" value="Galactose-binding domain-like"/>
    <property type="match status" value="1"/>
</dbReference>
<feature type="region of interest" description="Disordered" evidence="1">
    <location>
        <begin position="108"/>
        <end position="156"/>
    </location>
</feature>
<dbReference type="CDD" id="cd04081">
    <property type="entry name" value="CBM35_galactosidase-like"/>
    <property type="match status" value="1"/>
</dbReference>
<sequence length="288" mass="30362">MPEDDQELSTSTLRVGGWVPPVSATDPATKDPVTDSAQPALAPREALGQWAVSRLGTRAARRRALALAQRRGVVAGAAAVTAVLGVAGLLVTVTSRSESPAVAQGSLTELPATDAPPPATPAAPSPSPSQSSASHAGASRSPASRPSPTRNTGTARPAPFQEYFEAESHDNVIAGKARSMPRDDASGGYLVRFVGDGEDNFLRFTGLTVPGSDTYNVQIRYISGEPRQATVLVNGRLFLENLTFPATVDWYTVGVLTLRIPLKDGANTIELRNDHEDAPDFDRIDVAR</sequence>
<dbReference type="InterPro" id="IPR008979">
    <property type="entry name" value="Galactose-bd-like_sf"/>
</dbReference>
<keyword evidence="2" id="KW-0812">Transmembrane</keyword>
<dbReference type="InterPro" id="IPR005084">
    <property type="entry name" value="CBM6"/>
</dbReference>
<dbReference type="GO" id="GO:0030246">
    <property type="term" value="F:carbohydrate binding"/>
    <property type="evidence" value="ECO:0007669"/>
    <property type="project" value="InterPro"/>
</dbReference>
<gene>
    <name evidence="4" type="ORF">SAMN06264365_12941</name>
</gene>
<protein>
    <recommendedName>
        <fullName evidence="3">CBM6 domain-containing protein</fullName>
    </recommendedName>
</protein>
<evidence type="ECO:0000313" key="4">
    <source>
        <dbReference type="EMBL" id="SNS93451.1"/>
    </source>
</evidence>
<dbReference type="OrthoDB" id="9807519at2"/>
<organism evidence="4 5">
    <name type="scientific">Actinoplanes regularis</name>
    <dbReference type="NCBI Taxonomy" id="52697"/>
    <lineage>
        <taxon>Bacteria</taxon>
        <taxon>Bacillati</taxon>
        <taxon>Actinomycetota</taxon>
        <taxon>Actinomycetes</taxon>
        <taxon>Micromonosporales</taxon>
        <taxon>Micromonosporaceae</taxon>
        <taxon>Actinoplanes</taxon>
    </lineage>
</organism>
<keyword evidence="5" id="KW-1185">Reference proteome</keyword>
<dbReference type="Proteomes" id="UP000198415">
    <property type="component" value="Unassembled WGS sequence"/>
</dbReference>
<evidence type="ECO:0000256" key="2">
    <source>
        <dbReference type="SAM" id="Phobius"/>
    </source>
</evidence>
<proteinExistence type="predicted"/>
<feature type="transmembrane region" description="Helical" evidence="2">
    <location>
        <begin position="72"/>
        <end position="93"/>
    </location>
</feature>